<gene>
    <name evidence="3" type="ORF">CJ203_02650</name>
</gene>
<feature type="transmembrane region" description="Helical" evidence="1">
    <location>
        <begin position="238"/>
        <end position="263"/>
    </location>
</feature>
<keyword evidence="2" id="KW-0732">Signal</keyword>
<dbReference type="Proteomes" id="UP000235836">
    <property type="component" value="Unassembled WGS sequence"/>
</dbReference>
<accession>A0A2N6T6K1</accession>
<keyword evidence="1" id="KW-0812">Transmembrane</keyword>
<feature type="signal peptide" evidence="2">
    <location>
        <begin position="1"/>
        <end position="33"/>
    </location>
</feature>
<comment type="caution">
    <text evidence="3">The sequence shown here is derived from an EMBL/GenBank/DDBJ whole genome shotgun (WGS) entry which is preliminary data.</text>
</comment>
<keyword evidence="1" id="KW-1133">Transmembrane helix</keyword>
<protein>
    <submittedName>
        <fullName evidence="3">Uncharacterized protein</fullName>
    </submittedName>
</protein>
<reference evidence="3 4" key="1">
    <citation type="submission" date="2017-09" db="EMBL/GenBank/DDBJ databases">
        <title>Bacterial strain isolated from the female urinary microbiota.</title>
        <authorList>
            <person name="Thomas-White K."/>
            <person name="Kumar N."/>
            <person name="Forster S."/>
            <person name="Putonti C."/>
            <person name="Lawley T."/>
            <person name="Wolfe A.J."/>
        </authorList>
    </citation>
    <scope>NUCLEOTIDE SEQUENCE [LARGE SCALE GENOMIC DNA]</scope>
    <source>
        <strain evidence="3 4">UMB0792</strain>
    </source>
</reference>
<proteinExistence type="predicted"/>
<sequence>MKGLSILKLRRAVIAAVTATTVVSSTLNVPAHAYTVSYDEGAQKCTISFTEQDQTRINDAYKNVYGKLADQLVKTLGEKESTKAYSQEQRKQDLDVYVAWAKTVDDPNPYSNDPEVKSAQQRLWRHERQNYNVFVALSKASKKDLITDPHMELTREEAKKLGETLGLDLTTVLGGGFGGILGSVLGGVSDISHSVKVMMREDALQFAAPIGAYNKALTSCAEGVSDSSSVPAGSSLSFSGLVGVLIAGIVGLVLVAAGIGFVVRPAVDGFFSPR</sequence>
<feature type="chain" id="PRO_5014600909" evidence="2">
    <location>
        <begin position="34"/>
        <end position="274"/>
    </location>
</feature>
<name>A0A2N6T6K1_9CORY</name>
<keyword evidence="4" id="KW-1185">Reference proteome</keyword>
<evidence type="ECO:0000256" key="1">
    <source>
        <dbReference type="SAM" id="Phobius"/>
    </source>
</evidence>
<evidence type="ECO:0000313" key="3">
    <source>
        <dbReference type="EMBL" id="PMC64932.1"/>
    </source>
</evidence>
<dbReference type="AlphaFoldDB" id="A0A2N6T6K1"/>
<keyword evidence="1" id="KW-0472">Membrane</keyword>
<dbReference type="EMBL" id="PNHG01000003">
    <property type="protein sequence ID" value="PMC64932.1"/>
    <property type="molecule type" value="Genomic_DNA"/>
</dbReference>
<evidence type="ECO:0000256" key="2">
    <source>
        <dbReference type="SAM" id="SignalP"/>
    </source>
</evidence>
<organism evidence="3 4">
    <name type="scientific">Corynebacterium tuscaniense</name>
    <dbReference type="NCBI Taxonomy" id="302449"/>
    <lineage>
        <taxon>Bacteria</taxon>
        <taxon>Bacillati</taxon>
        <taxon>Actinomycetota</taxon>
        <taxon>Actinomycetes</taxon>
        <taxon>Mycobacteriales</taxon>
        <taxon>Corynebacteriaceae</taxon>
        <taxon>Corynebacterium</taxon>
    </lineage>
</organism>
<evidence type="ECO:0000313" key="4">
    <source>
        <dbReference type="Proteomes" id="UP000235836"/>
    </source>
</evidence>